<sequence length="52" mass="5396">MKENGVLLGGVPERSKGSDCKSDGSAFEGSNPSPSTSIVKTKKSEQAGVVQW</sequence>
<feature type="compositionally biased region" description="Basic and acidic residues" evidence="1">
    <location>
        <begin position="13"/>
        <end position="22"/>
    </location>
</feature>
<reference evidence="3" key="1">
    <citation type="submission" date="2014-09" db="EMBL/GenBank/DDBJ databases">
        <authorList>
            <person name="Gomez-Valero L."/>
        </authorList>
    </citation>
    <scope>NUCLEOTIDE SEQUENCE [LARGE SCALE GENOMIC DNA]</scope>
    <source>
        <strain evidence="3">ATCC35250</strain>
    </source>
</reference>
<feature type="region of interest" description="Disordered" evidence="1">
    <location>
        <begin position="1"/>
        <end position="52"/>
    </location>
</feature>
<dbReference type="HOGENOM" id="CLU_3081302_0_0_6"/>
<dbReference type="Proteomes" id="UP000032803">
    <property type="component" value="Chromosome I"/>
</dbReference>
<protein>
    <submittedName>
        <fullName evidence="2">Uncharacterized protein</fullName>
    </submittedName>
</protein>
<proteinExistence type="predicted"/>
<accession>A0A0A8UL13</accession>
<dbReference type="EMBL" id="LN681225">
    <property type="protein sequence ID" value="CEK09428.1"/>
    <property type="molecule type" value="Genomic_DNA"/>
</dbReference>
<evidence type="ECO:0000313" key="2">
    <source>
        <dbReference type="EMBL" id="CEK09428.1"/>
    </source>
</evidence>
<dbReference type="AlphaFoldDB" id="A0A0A8UL13"/>
<keyword evidence="3" id="KW-1185">Reference proteome</keyword>
<name>A0A0A8UL13_LEGHA</name>
<feature type="compositionally biased region" description="Polar residues" evidence="1">
    <location>
        <begin position="28"/>
        <end position="39"/>
    </location>
</feature>
<gene>
    <name evidence="2" type="ORF">LHA_0324</name>
</gene>
<evidence type="ECO:0000313" key="3">
    <source>
        <dbReference type="Proteomes" id="UP000032803"/>
    </source>
</evidence>
<dbReference type="KEGG" id="lha:LHA_0324"/>
<organism evidence="2 3">
    <name type="scientific">Legionella hackeliae</name>
    <dbReference type="NCBI Taxonomy" id="449"/>
    <lineage>
        <taxon>Bacteria</taxon>
        <taxon>Pseudomonadati</taxon>
        <taxon>Pseudomonadota</taxon>
        <taxon>Gammaproteobacteria</taxon>
        <taxon>Legionellales</taxon>
        <taxon>Legionellaceae</taxon>
        <taxon>Legionella</taxon>
    </lineage>
</organism>
<evidence type="ECO:0000256" key="1">
    <source>
        <dbReference type="SAM" id="MobiDB-lite"/>
    </source>
</evidence>